<proteinExistence type="predicted"/>
<sequence length="86" mass="10070">MRKAIEQRDNAAVDVIVKERGGVTSFRRIMNEMMPMRDQRPHGLMRGAAFQRGDYNILRDYGLIEPLSSQDPNLRQFLQGIYPYLR</sequence>
<gene>
    <name evidence="1" type="ORF">AYO28_23995</name>
</gene>
<reference evidence="1 2" key="1">
    <citation type="submission" date="2016-03" db="EMBL/GenBank/DDBJ databases">
        <title>Draft Genome Assembly of Pseudomonas putida strain CBF10-2.</title>
        <authorList>
            <person name="Iyer R.S."/>
            <person name="Damania A."/>
        </authorList>
    </citation>
    <scope>NUCLEOTIDE SEQUENCE [LARGE SCALE GENOMIC DNA]</scope>
    <source>
        <strain evidence="1 2">CBF10-2</strain>
    </source>
</reference>
<accession>A0A177SJ29</accession>
<protein>
    <submittedName>
        <fullName evidence="1">Uncharacterized protein</fullName>
    </submittedName>
</protein>
<dbReference type="EMBL" id="LUCV01000034">
    <property type="protein sequence ID" value="OAI88236.1"/>
    <property type="molecule type" value="Genomic_DNA"/>
</dbReference>
<name>A0A177SJ29_PSEPU</name>
<evidence type="ECO:0000313" key="1">
    <source>
        <dbReference type="EMBL" id="OAI88236.1"/>
    </source>
</evidence>
<organism evidence="1 2">
    <name type="scientific">Pseudomonas putida</name>
    <name type="common">Arthrobacter siderocapsulatus</name>
    <dbReference type="NCBI Taxonomy" id="303"/>
    <lineage>
        <taxon>Bacteria</taxon>
        <taxon>Pseudomonadati</taxon>
        <taxon>Pseudomonadota</taxon>
        <taxon>Gammaproteobacteria</taxon>
        <taxon>Pseudomonadales</taxon>
        <taxon>Pseudomonadaceae</taxon>
        <taxon>Pseudomonas</taxon>
    </lineage>
</organism>
<dbReference type="Proteomes" id="UP000077752">
    <property type="component" value="Unassembled WGS sequence"/>
</dbReference>
<dbReference type="AlphaFoldDB" id="A0A177SJ29"/>
<comment type="caution">
    <text evidence="1">The sequence shown here is derived from an EMBL/GenBank/DDBJ whole genome shotgun (WGS) entry which is preliminary data.</text>
</comment>
<evidence type="ECO:0000313" key="2">
    <source>
        <dbReference type="Proteomes" id="UP000077752"/>
    </source>
</evidence>